<feature type="region of interest" description="Disordered" evidence="2">
    <location>
        <begin position="42"/>
        <end position="70"/>
    </location>
</feature>
<keyword evidence="5" id="KW-1185">Reference proteome</keyword>
<sequence>MSHLVVCNILIIDVKLIGIGDSEKMAIIRGCPGVPGLSGVKGETGDAGVKGEPGIPGKLGPPGSKGNPAARREINEGRLTHLLVFLLVPRNCKDLQKNGFSLTSWNTIYPDGRKPLMVLCDMQTDGGGWIVIQRRVDDSVDFYNNWETYKRGFGNQMSNFWLGNENIHRITSTGKFQLRVDLQDFDGNRTYATYSDFKVEGEDQKYTLRLGSFTGGTAGDSLSYHKDNAFSTKDRDNDLKKNGNCAEVHRGAWWYNSCYQSNLNGEYLRGKHNLTRRGVVWRAFRIDPYSLKVSEMKIRPQI</sequence>
<evidence type="ECO:0000259" key="3">
    <source>
        <dbReference type="PROSITE" id="PS51406"/>
    </source>
</evidence>
<reference evidence="4" key="2">
    <citation type="submission" date="2025-09" db="UniProtKB">
        <authorList>
            <consortium name="Ensembl"/>
        </authorList>
    </citation>
    <scope>IDENTIFICATION</scope>
</reference>
<dbReference type="InterPro" id="IPR020837">
    <property type="entry name" value="Fibrinogen_CS"/>
</dbReference>
<reference evidence="4" key="1">
    <citation type="submission" date="2025-08" db="UniProtKB">
        <authorList>
            <consortium name="Ensembl"/>
        </authorList>
    </citation>
    <scope>IDENTIFICATION</scope>
</reference>
<evidence type="ECO:0000313" key="4">
    <source>
        <dbReference type="Ensembl" id="ENSLLEP00000049021.1"/>
    </source>
</evidence>
<dbReference type="SMART" id="SM00186">
    <property type="entry name" value="FBG"/>
    <property type="match status" value="1"/>
</dbReference>
<accession>A0A8C5WMM2</accession>
<keyword evidence="1" id="KW-1015">Disulfide bond</keyword>
<dbReference type="Gene3D" id="3.90.215.10">
    <property type="entry name" value="Gamma Fibrinogen, chain A, domain 1"/>
    <property type="match status" value="1"/>
</dbReference>
<dbReference type="SUPFAM" id="SSF56496">
    <property type="entry name" value="Fibrinogen C-terminal domain-like"/>
    <property type="match status" value="1"/>
</dbReference>
<dbReference type="PROSITE" id="PS51406">
    <property type="entry name" value="FIBRINOGEN_C_2"/>
    <property type="match status" value="1"/>
</dbReference>
<dbReference type="GO" id="GO:0005102">
    <property type="term" value="F:signaling receptor binding"/>
    <property type="evidence" value="ECO:0007669"/>
    <property type="project" value="TreeGrafter"/>
</dbReference>
<evidence type="ECO:0000256" key="1">
    <source>
        <dbReference type="ARBA" id="ARBA00023157"/>
    </source>
</evidence>
<organism evidence="4 5">
    <name type="scientific">Leptobrachium leishanense</name>
    <name type="common">Leishan spiny toad</name>
    <dbReference type="NCBI Taxonomy" id="445787"/>
    <lineage>
        <taxon>Eukaryota</taxon>
        <taxon>Metazoa</taxon>
        <taxon>Chordata</taxon>
        <taxon>Craniata</taxon>
        <taxon>Vertebrata</taxon>
        <taxon>Euteleostomi</taxon>
        <taxon>Amphibia</taxon>
        <taxon>Batrachia</taxon>
        <taxon>Anura</taxon>
        <taxon>Pelobatoidea</taxon>
        <taxon>Megophryidae</taxon>
        <taxon>Leptobrachium</taxon>
    </lineage>
</organism>
<dbReference type="Ensembl" id="ENSLLET00000050934.1">
    <property type="protein sequence ID" value="ENSLLEP00000049021.1"/>
    <property type="gene ID" value="ENSLLEG00000030856.1"/>
</dbReference>
<dbReference type="GO" id="GO:0005615">
    <property type="term" value="C:extracellular space"/>
    <property type="evidence" value="ECO:0007669"/>
    <property type="project" value="TreeGrafter"/>
</dbReference>
<protein>
    <recommendedName>
        <fullName evidence="3">Fibrinogen C-terminal domain-containing protein</fullName>
    </recommendedName>
</protein>
<evidence type="ECO:0000313" key="5">
    <source>
        <dbReference type="Proteomes" id="UP000694569"/>
    </source>
</evidence>
<dbReference type="PANTHER" id="PTHR19143">
    <property type="entry name" value="FIBRINOGEN/TENASCIN/ANGIOPOEITIN"/>
    <property type="match status" value="1"/>
</dbReference>
<dbReference type="PROSITE" id="PS00514">
    <property type="entry name" value="FIBRINOGEN_C_1"/>
    <property type="match status" value="1"/>
</dbReference>
<dbReference type="GO" id="GO:0097367">
    <property type="term" value="F:carbohydrate derivative binding"/>
    <property type="evidence" value="ECO:0007669"/>
    <property type="project" value="TreeGrafter"/>
</dbReference>
<dbReference type="Pfam" id="PF01391">
    <property type="entry name" value="Collagen"/>
    <property type="match status" value="1"/>
</dbReference>
<dbReference type="InterPro" id="IPR014716">
    <property type="entry name" value="Fibrinogen_a/b/g_C_1"/>
</dbReference>
<name>A0A8C5WMM2_9ANUR</name>
<dbReference type="Pfam" id="PF00147">
    <property type="entry name" value="Fibrinogen_C"/>
    <property type="match status" value="1"/>
</dbReference>
<dbReference type="AlphaFoldDB" id="A0A8C5WMM2"/>
<dbReference type="FunFam" id="3.90.215.10:FF:000001">
    <property type="entry name" value="Tenascin isoform 1"/>
    <property type="match status" value="1"/>
</dbReference>
<dbReference type="Proteomes" id="UP000694569">
    <property type="component" value="Unplaced"/>
</dbReference>
<feature type="domain" description="Fibrinogen C-terminal" evidence="3">
    <location>
        <begin position="83"/>
        <end position="302"/>
    </location>
</feature>
<evidence type="ECO:0000256" key="2">
    <source>
        <dbReference type="SAM" id="MobiDB-lite"/>
    </source>
</evidence>
<dbReference type="InterPro" id="IPR050373">
    <property type="entry name" value="Fibrinogen_C-term_domain"/>
</dbReference>
<dbReference type="NCBIfam" id="NF040941">
    <property type="entry name" value="GGGWT_bact"/>
    <property type="match status" value="1"/>
</dbReference>
<dbReference type="CDD" id="cd00087">
    <property type="entry name" value="FReD"/>
    <property type="match status" value="1"/>
</dbReference>
<dbReference type="GO" id="GO:0001867">
    <property type="term" value="P:complement activation, lectin pathway"/>
    <property type="evidence" value="ECO:0007669"/>
    <property type="project" value="TreeGrafter"/>
</dbReference>
<dbReference type="InterPro" id="IPR036056">
    <property type="entry name" value="Fibrinogen-like_C"/>
</dbReference>
<dbReference type="GeneTree" id="ENSGT00940000163282"/>
<proteinExistence type="predicted"/>
<dbReference type="GO" id="GO:0003823">
    <property type="term" value="F:antigen binding"/>
    <property type="evidence" value="ECO:0007669"/>
    <property type="project" value="TreeGrafter"/>
</dbReference>
<dbReference type="InterPro" id="IPR008160">
    <property type="entry name" value="Collagen"/>
</dbReference>
<dbReference type="OrthoDB" id="7735550at2759"/>
<dbReference type="InterPro" id="IPR002181">
    <property type="entry name" value="Fibrinogen_a/b/g_C_dom"/>
</dbReference>
<dbReference type="PANTHER" id="PTHR19143:SF464">
    <property type="entry name" value="FICOLIN-LIKE ISOFORM X1"/>
    <property type="match status" value="1"/>
</dbReference>